<dbReference type="AlphaFoldDB" id="A0A6L2NC18"/>
<name>A0A6L2NC18_TANCI</name>
<protein>
    <submittedName>
        <fullName evidence="1">Uncharacterized protein</fullName>
    </submittedName>
</protein>
<comment type="caution">
    <text evidence="1">The sequence shown here is derived from an EMBL/GenBank/DDBJ whole genome shotgun (WGS) entry which is preliminary data.</text>
</comment>
<dbReference type="EMBL" id="BKCJ010008740">
    <property type="protein sequence ID" value="GEU83728.1"/>
    <property type="molecule type" value="Genomic_DNA"/>
</dbReference>
<accession>A0A6L2NC18</accession>
<gene>
    <name evidence="1" type="ORF">Tci_055706</name>
</gene>
<evidence type="ECO:0000313" key="1">
    <source>
        <dbReference type="EMBL" id="GEU83728.1"/>
    </source>
</evidence>
<proteinExistence type="predicted"/>
<reference evidence="1" key="1">
    <citation type="journal article" date="2019" name="Sci. Rep.">
        <title>Draft genome of Tanacetum cinerariifolium, the natural source of mosquito coil.</title>
        <authorList>
            <person name="Yamashiro T."/>
            <person name="Shiraishi A."/>
            <person name="Satake H."/>
            <person name="Nakayama K."/>
        </authorList>
    </citation>
    <scope>NUCLEOTIDE SEQUENCE</scope>
</reference>
<sequence>MASGSIVNEDVPVFIDTNLGTHFAFTVSPNLKLSNFKRLLERVHLKCFPGIGNIEVDGLMVKRKSRLYHLTESMLIKHAFRGFKGTWFLYTEAHPSNKIIPSTPKFKVANKNVGPLPKPSSERQSESISVSGVIKKYFIVSDDDEVTSTNSKPLGLKYAPKTPPTMSTMSYVRASRDEKKSSGVGKRVIHMYA</sequence>
<organism evidence="1">
    <name type="scientific">Tanacetum cinerariifolium</name>
    <name type="common">Dalmatian daisy</name>
    <name type="synonym">Chrysanthemum cinerariifolium</name>
    <dbReference type="NCBI Taxonomy" id="118510"/>
    <lineage>
        <taxon>Eukaryota</taxon>
        <taxon>Viridiplantae</taxon>
        <taxon>Streptophyta</taxon>
        <taxon>Embryophyta</taxon>
        <taxon>Tracheophyta</taxon>
        <taxon>Spermatophyta</taxon>
        <taxon>Magnoliopsida</taxon>
        <taxon>eudicotyledons</taxon>
        <taxon>Gunneridae</taxon>
        <taxon>Pentapetalae</taxon>
        <taxon>asterids</taxon>
        <taxon>campanulids</taxon>
        <taxon>Asterales</taxon>
        <taxon>Asteraceae</taxon>
        <taxon>Asteroideae</taxon>
        <taxon>Anthemideae</taxon>
        <taxon>Anthemidinae</taxon>
        <taxon>Tanacetum</taxon>
    </lineage>
</organism>